<name>A0A9P9WDD2_9PEZI</name>
<dbReference type="Proteomes" id="UP000829685">
    <property type="component" value="Unassembled WGS sequence"/>
</dbReference>
<evidence type="ECO:0008006" key="3">
    <source>
        <dbReference type="Google" id="ProtNLM"/>
    </source>
</evidence>
<proteinExistence type="predicted"/>
<protein>
    <recommendedName>
        <fullName evidence="3">Peptidase M61 catalytic domain-containing protein</fullName>
    </recommendedName>
</protein>
<gene>
    <name evidence="1" type="ORF">JX265_010998</name>
</gene>
<accession>A0A9P9WDD2</accession>
<reference evidence="1" key="1">
    <citation type="submission" date="2021-03" db="EMBL/GenBank/DDBJ databases">
        <title>Revisited historic fungal species revealed as producer of novel bioactive compounds through whole genome sequencing and comparative genomics.</title>
        <authorList>
            <person name="Vignolle G.A."/>
            <person name="Hochenegger N."/>
            <person name="Mach R.L."/>
            <person name="Mach-Aigner A.R."/>
            <person name="Javad Rahimi M."/>
            <person name="Salim K.A."/>
            <person name="Chan C.M."/>
            <person name="Lim L.B.L."/>
            <person name="Cai F."/>
            <person name="Druzhinina I.S."/>
            <person name="U'Ren J.M."/>
            <person name="Derntl C."/>
        </authorList>
    </citation>
    <scope>NUCLEOTIDE SEQUENCE</scope>
    <source>
        <strain evidence="1">TUCIM 5799</strain>
    </source>
</reference>
<evidence type="ECO:0000313" key="1">
    <source>
        <dbReference type="EMBL" id="KAI1857968.1"/>
    </source>
</evidence>
<dbReference type="AlphaFoldDB" id="A0A9P9WDD2"/>
<dbReference type="EMBL" id="JAFIMR010000038">
    <property type="protein sequence ID" value="KAI1857968.1"/>
    <property type="molecule type" value="Genomic_DNA"/>
</dbReference>
<organism evidence="1 2">
    <name type="scientific">Neoarthrinium moseri</name>
    <dbReference type="NCBI Taxonomy" id="1658444"/>
    <lineage>
        <taxon>Eukaryota</taxon>
        <taxon>Fungi</taxon>
        <taxon>Dikarya</taxon>
        <taxon>Ascomycota</taxon>
        <taxon>Pezizomycotina</taxon>
        <taxon>Sordariomycetes</taxon>
        <taxon>Xylariomycetidae</taxon>
        <taxon>Amphisphaeriales</taxon>
        <taxon>Apiosporaceae</taxon>
        <taxon>Neoarthrinium</taxon>
    </lineage>
</organism>
<evidence type="ECO:0000313" key="2">
    <source>
        <dbReference type="Proteomes" id="UP000829685"/>
    </source>
</evidence>
<keyword evidence="2" id="KW-1185">Reference proteome</keyword>
<dbReference type="InterPro" id="IPR027268">
    <property type="entry name" value="Peptidase_M4/M1_CTD_sf"/>
</dbReference>
<sequence>MSTLPSYRASLAPEFDPQRDNAVSAINIEVRLIDSRSKATEPLLTLFLNVGSTPTLRYDGDALKATDDSGHLPLTYRDSDEGVMSSLKRAWIPERDPVGPVLVKFQAVPRHTEPGTLSGPRVDLRTDQGGVVGMGYGFLPHPPADDDWEVQIDFDMPDSAPAGTRGACSLGDSMSNKDVGRPQKLIGNALFAVGKLARYPSWETETGIGQEFSMYWIGDPPYDMKRVAPLTESLFRSIASFFGDTTNSFRVFVRRVWSGHGGSGGYRSFLLEYSPGSEDQMNENDLLDLLAHETVHEYPLMNPIKSDDAWYNEGVANYYATIAAFEKGAVDREYLIRLLNNNTQAYYTTQVIGLEWKYITDHYMDRFDYTKAGYGRGFIYLAQVQGLISRETGGQKGVGDVVLKLYERQLRHVETHSDDFHELVSGYVGKEKTAEIRAAMEGGQIIVPPEDSFKKYGLKLVRHDVEQFEAGFDPNSLRTNKIKGLVKGSRAEQAGLREDDEVASAWMLWGAGDALENMMQVTVRRNGEEIVVNYWPRSHVKVENYTWIEDGDARSHI</sequence>
<comment type="caution">
    <text evidence="1">The sequence shown here is derived from an EMBL/GenBank/DDBJ whole genome shotgun (WGS) entry which is preliminary data.</text>
</comment>
<dbReference type="Gene3D" id="1.10.390.10">
    <property type="entry name" value="Neutral Protease Domain 2"/>
    <property type="match status" value="1"/>
</dbReference>